<proteinExistence type="predicted"/>
<keyword evidence="2" id="KW-1185">Reference proteome</keyword>
<evidence type="ECO:0000313" key="2">
    <source>
        <dbReference type="Proteomes" id="UP001164929"/>
    </source>
</evidence>
<name>A0AAD6QRA6_9ROSI</name>
<accession>A0AAD6QRA6</accession>
<dbReference type="EMBL" id="JAQIZT010000006">
    <property type="protein sequence ID" value="KAJ6995181.1"/>
    <property type="molecule type" value="Genomic_DNA"/>
</dbReference>
<organism evidence="1 2">
    <name type="scientific">Populus alba x Populus x berolinensis</name>
    <dbReference type="NCBI Taxonomy" id="444605"/>
    <lineage>
        <taxon>Eukaryota</taxon>
        <taxon>Viridiplantae</taxon>
        <taxon>Streptophyta</taxon>
        <taxon>Embryophyta</taxon>
        <taxon>Tracheophyta</taxon>
        <taxon>Spermatophyta</taxon>
        <taxon>Magnoliopsida</taxon>
        <taxon>eudicotyledons</taxon>
        <taxon>Gunneridae</taxon>
        <taxon>Pentapetalae</taxon>
        <taxon>rosids</taxon>
        <taxon>fabids</taxon>
        <taxon>Malpighiales</taxon>
        <taxon>Salicaceae</taxon>
        <taxon>Saliceae</taxon>
        <taxon>Populus</taxon>
    </lineage>
</organism>
<sequence length="58" mass="7007">MAKCHNQQHRFFTPRPTILDHRHWNPPFRRLWETSSHRTKFLMLSAVGGRLTVSPLRR</sequence>
<comment type="caution">
    <text evidence="1">The sequence shown here is derived from an EMBL/GenBank/DDBJ whole genome shotgun (WGS) entry which is preliminary data.</text>
</comment>
<protein>
    <submittedName>
        <fullName evidence="1">Uncharacterized protein</fullName>
    </submittedName>
</protein>
<dbReference type="AlphaFoldDB" id="A0AAD6QRA6"/>
<dbReference type="Proteomes" id="UP001164929">
    <property type="component" value="Chromosome 6"/>
</dbReference>
<reference evidence="1" key="1">
    <citation type="journal article" date="2023" name="Mol. Ecol. Resour.">
        <title>Chromosome-level genome assembly of a triploid poplar Populus alba 'Berolinensis'.</title>
        <authorList>
            <person name="Chen S."/>
            <person name="Yu Y."/>
            <person name="Wang X."/>
            <person name="Wang S."/>
            <person name="Zhang T."/>
            <person name="Zhou Y."/>
            <person name="He R."/>
            <person name="Meng N."/>
            <person name="Wang Y."/>
            <person name="Liu W."/>
            <person name="Liu Z."/>
            <person name="Liu J."/>
            <person name="Guo Q."/>
            <person name="Huang H."/>
            <person name="Sederoff R.R."/>
            <person name="Wang G."/>
            <person name="Qu G."/>
            <person name="Chen S."/>
        </authorList>
    </citation>
    <scope>NUCLEOTIDE SEQUENCE</scope>
    <source>
        <strain evidence="1">SC-2020</strain>
    </source>
</reference>
<gene>
    <name evidence="1" type="ORF">NC653_017845</name>
</gene>
<evidence type="ECO:0000313" key="1">
    <source>
        <dbReference type="EMBL" id="KAJ6995181.1"/>
    </source>
</evidence>